<name>A0A5J6VJ70_9VIRU</name>
<protein>
    <recommendedName>
        <fullName evidence="10">Putative poly(A) polymerase catalytic subunit</fullName>
        <ecNumber evidence="2">2.7.7.19</ecNumber>
    </recommendedName>
</protein>
<keyword evidence="5" id="KW-0547">Nucleotide-binding</keyword>
<evidence type="ECO:0000256" key="5">
    <source>
        <dbReference type="ARBA" id="ARBA00022741"/>
    </source>
</evidence>
<evidence type="ECO:0000256" key="10">
    <source>
        <dbReference type="ARBA" id="ARBA00026159"/>
    </source>
</evidence>
<keyword evidence="8" id="KW-0804">Transcription</keyword>
<dbReference type="GO" id="GO:0005524">
    <property type="term" value="F:ATP binding"/>
    <property type="evidence" value="ECO:0007669"/>
    <property type="project" value="UniProtKB-KW"/>
</dbReference>
<evidence type="ECO:0000256" key="8">
    <source>
        <dbReference type="ARBA" id="ARBA00023163"/>
    </source>
</evidence>
<dbReference type="Pfam" id="PF21649">
    <property type="entry name" value="APMV_polyA_pol_cat_2nd"/>
    <property type="match status" value="1"/>
</dbReference>
<comment type="catalytic activity">
    <reaction evidence="11">
        <text>RNA(n) + ATP = RNA(n)-3'-adenine ribonucleotide + diphosphate</text>
        <dbReference type="Rhea" id="RHEA:11332"/>
        <dbReference type="Rhea" id="RHEA-COMP:14527"/>
        <dbReference type="Rhea" id="RHEA-COMP:17347"/>
        <dbReference type="ChEBI" id="CHEBI:30616"/>
        <dbReference type="ChEBI" id="CHEBI:33019"/>
        <dbReference type="ChEBI" id="CHEBI:140395"/>
        <dbReference type="ChEBI" id="CHEBI:173115"/>
        <dbReference type="EC" id="2.7.7.19"/>
    </reaction>
</comment>
<dbReference type="PANTHER" id="PTHR34755:SF4">
    <property type="entry name" value="F-BOX DOMAIN-CONTAINING PROTEIN"/>
    <property type="match status" value="1"/>
</dbReference>
<evidence type="ECO:0000256" key="1">
    <source>
        <dbReference type="ARBA" id="ARBA00004328"/>
    </source>
</evidence>
<dbReference type="InterPro" id="IPR049463">
    <property type="entry name" value="APMV_polyA_pol_cat_2nd"/>
</dbReference>
<accession>A0A5J6VJ70</accession>
<dbReference type="EMBL" id="MN448271">
    <property type="protein sequence ID" value="QFG73829.1"/>
    <property type="molecule type" value="Genomic_DNA"/>
</dbReference>
<comment type="similarity">
    <text evidence="9">Belongs to the poxviridae poly(A) polymerase catalytic subunit family. Highly divergent.</text>
</comment>
<evidence type="ECO:0000313" key="15">
    <source>
        <dbReference type="EMBL" id="QFG73829.1"/>
    </source>
</evidence>
<organism evidence="15">
    <name type="scientific">Megaviridae environmental sample</name>
    <dbReference type="NCBI Taxonomy" id="1737588"/>
    <lineage>
        <taxon>Viruses</taxon>
        <taxon>Varidnaviria</taxon>
        <taxon>Bamfordvirae</taxon>
        <taxon>Nucleocytoviricota</taxon>
        <taxon>Megaviricetes</taxon>
        <taxon>Imitervirales</taxon>
        <taxon>Mimiviridae</taxon>
        <taxon>environmental samples</taxon>
    </lineage>
</organism>
<dbReference type="PANTHER" id="PTHR34755">
    <property type="entry name" value="SERINE/ARGININE REPETITIVE MATRIX PROTEIN 3-RELATED"/>
    <property type="match status" value="1"/>
</dbReference>
<evidence type="ECO:0000259" key="13">
    <source>
        <dbReference type="Pfam" id="PF19244"/>
    </source>
</evidence>
<dbReference type="InterPro" id="IPR052109">
    <property type="entry name" value="SRRM_Domain-Containing"/>
</dbReference>
<keyword evidence="6" id="KW-0067">ATP-binding</keyword>
<feature type="domain" description="Poly(A) polymerase catalytic subunit" evidence="13">
    <location>
        <begin position="43"/>
        <end position="166"/>
    </location>
</feature>
<evidence type="ECO:0000256" key="4">
    <source>
        <dbReference type="ARBA" id="ARBA00022679"/>
    </source>
</evidence>
<feature type="compositionally biased region" description="Basic residues" evidence="12">
    <location>
        <begin position="375"/>
        <end position="439"/>
    </location>
</feature>
<comment type="subcellular location">
    <subcellularLocation>
        <location evidence="1">Virion</location>
    </subcellularLocation>
</comment>
<feature type="region of interest" description="Disordered" evidence="12">
    <location>
        <begin position="368"/>
        <end position="439"/>
    </location>
</feature>
<keyword evidence="3" id="KW-0507">mRNA processing</keyword>
<dbReference type="InterPro" id="IPR045355">
    <property type="entry name" value="PolyA_pol_cat_su"/>
</dbReference>
<evidence type="ECO:0000256" key="11">
    <source>
        <dbReference type="ARBA" id="ARBA00048830"/>
    </source>
</evidence>
<keyword evidence="4" id="KW-0808">Transferase</keyword>
<reference evidence="15" key="1">
    <citation type="journal article" date="2019" name="Philos. Trans. R. Soc. Lond., B, Biol. Sci.">
        <title>Targeted metagenomic recovery of four divergent viruses reveals shared and distinctive characteristics of giant viruses of marine eukaryotes.</title>
        <authorList>
            <person name="Needham D.M."/>
            <person name="Poirier C."/>
            <person name="Hehenberger E."/>
            <person name="Jimenez V."/>
            <person name="Swalwell J.E."/>
            <person name="Santoro A.E."/>
            <person name="Worden A.Z."/>
        </authorList>
    </citation>
    <scope>NUCLEOTIDE SEQUENCE</scope>
    <source>
        <strain evidence="15">OPacV-662</strain>
    </source>
</reference>
<sequence length="536" mass="62914">MTFTAKQLDFYIHNTPIYVERAKLELRDRTGPPPEIKNLAQKIILEFIKKNKRVMVGGMAQHYIATEKDPNNIIYENPQNHDFEFYSPHAIDDMIYLCKELRNYKIDIEGFSAQHIGTMKIKVGNYELVDITYIPSKIYDKLPWRIIKGVRCIETQNIYRDFMNILSDFTEERRFSTILKRWRALVKHNPVHYTYNKKLLNRKHTHSIKPHKPHHTTILNLLLGYSNIIITDTMAFNMIMKETKQPYRVPLREVTCISVDFTTDAKKLYHELLKLYPNLEFREYHPFMDILGKSIEFYAGDMHILRLFDCNKKCVPWVRIGEYKVHAFLKLMVFMLMMVQRLEIKGDGIPLALRGFMVNKLLEASRVSESSNKKSSSKKSSSKKSSSKKSNSKKSSSKKSNSKKSSSKKSSNKKSSSKKSSSKKSSSKKSKLSRYSKKKYTNVNYRQHRLFELFEYRLCHGKTVDYRTDKKLRCKQDKKFNLAINIRYRGETDDINPHQRKCLESLLKRNNGSLIITSELMTLGEYSKPIKKSKKD</sequence>
<evidence type="ECO:0000259" key="14">
    <source>
        <dbReference type="Pfam" id="PF21649"/>
    </source>
</evidence>
<feature type="domain" description="Putative poly(A) polymerase catalytic subunit C-terminal mimivirus" evidence="14">
    <location>
        <begin position="244"/>
        <end position="319"/>
    </location>
</feature>
<evidence type="ECO:0000256" key="9">
    <source>
        <dbReference type="ARBA" id="ARBA00025732"/>
    </source>
</evidence>
<proteinExistence type="inferred from homology"/>
<evidence type="ECO:0000256" key="7">
    <source>
        <dbReference type="ARBA" id="ARBA00022844"/>
    </source>
</evidence>
<evidence type="ECO:0000256" key="12">
    <source>
        <dbReference type="SAM" id="MobiDB-lite"/>
    </source>
</evidence>
<dbReference type="GO" id="GO:0006397">
    <property type="term" value="P:mRNA processing"/>
    <property type="evidence" value="ECO:0007669"/>
    <property type="project" value="UniProtKB-KW"/>
</dbReference>
<dbReference type="Pfam" id="PF19244">
    <property type="entry name" value="Poly_A_pol_cat"/>
    <property type="match status" value="1"/>
</dbReference>
<dbReference type="GO" id="GO:0044423">
    <property type="term" value="C:virion component"/>
    <property type="evidence" value="ECO:0007669"/>
    <property type="project" value="UniProtKB-KW"/>
</dbReference>
<dbReference type="GO" id="GO:1990817">
    <property type="term" value="F:poly(A) RNA polymerase activity"/>
    <property type="evidence" value="ECO:0007669"/>
    <property type="project" value="UniProtKB-EC"/>
</dbReference>
<evidence type="ECO:0000256" key="6">
    <source>
        <dbReference type="ARBA" id="ARBA00022840"/>
    </source>
</evidence>
<keyword evidence="7" id="KW-0946">Virion</keyword>
<evidence type="ECO:0000256" key="2">
    <source>
        <dbReference type="ARBA" id="ARBA00012388"/>
    </source>
</evidence>
<evidence type="ECO:0000256" key="3">
    <source>
        <dbReference type="ARBA" id="ARBA00022664"/>
    </source>
</evidence>
<dbReference type="EC" id="2.7.7.19" evidence="2"/>